<proteinExistence type="predicted"/>
<dbReference type="Proteomes" id="UP000630353">
    <property type="component" value="Unassembled WGS sequence"/>
</dbReference>
<name>A0A918XSU9_9PROT</name>
<dbReference type="EMBL" id="BMZS01000004">
    <property type="protein sequence ID" value="GHD49388.1"/>
    <property type="molecule type" value="Genomic_DNA"/>
</dbReference>
<evidence type="ECO:0000313" key="1">
    <source>
        <dbReference type="EMBL" id="GHD49388.1"/>
    </source>
</evidence>
<reference evidence="1" key="1">
    <citation type="journal article" date="2014" name="Int. J. Syst. Evol. Microbiol.">
        <title>Complete genome sequence of Corynebacterium casei LMG S-19264T (=DSM 44701T), isolated from a smear-ripened cheese.</title>
        <authorList>
            <consortium name="US DOE Joint Genome Institute (JGI-PGF)"/>
            <person name="Walter F."/>
            <person name="Albersmeier A."/>
            <person name="Kalinowski J."/>
            <person name="Ruckert C."/>
        </authorList>
    </citation>
    <scope>NUCLEOTIDE SEQUENCE</scope>
    <source>
        <strain evidence="1">KCTC 42651</strain>
    </source>
</reference>
<accession>A0A918XSU9</accession>
<comment type="caution">
    <text evidence="1">The sequence shown here is derived from an EMBL/GenBank/DDBJ whole genome shotgun (WGS) entry which is preliminary data.</text>
</comment>
<gene>
    <name evidence="1" type="ORF">GCM10017083_21600</name>
</gene>
<keyword evidence="2" id="KW-1185">Reference proteome</keyword>
<organism evidence="1 2">
    <name type="scientific">Thalassobaculum fulvum</name>
    <dbReference type="NCBI Taxonomy" id="1633335"/>
    <lineage>
        <taxon>Bacteria</taxon>
        <taxon>Pseudomonadati</taxon>
        <taxon>Pseudomonadota</taxon>
        <taxon>Alphaproteobacteria</taxon>
        <taxon>Rhodospirillales</taxon>
        <taxon>Thalassobaculaceae</taxon>
        <taxon>Thalassobaculum</taxon>
    </lineage>
</organism>
<reference evidence="1" key="2">
    <citation type="submission" date="2020-09" db="EMBL/GenBank/DDBJ databases">
        <authorList>
            <person name="Sun Q."/>
            <person name="Kim S."/>
        </authorList>
    </citation>
    <scope>NUCLEOTIDE SEQUENCE</scope>
    <source>
        <strain evidence="1">KCTC 42651</strain>
    </source>
</reference>
<dbReference type="AlphaFoldDB" id="A0A918XSU9"/>
<sequence>MWMLALIIACSPGQDVCTYRSDTTVTRTYEDCQRLGHFIGGRAMVQAYGTFPVGDVEVTCRPLAPPITVADAGPKRS</sequence>
<evidence type="ECO:0000313" key="2">
    <source>
        <dbReference type="Proteomes" id="UP000630353"/>
    </source>
</evidence>
<protein>
    <submittedName>
        <fullName evidence="1">Uncharacterized protein</fullName>
    </submittedName>
</protein>